<keyword evidence="4" id="KW-1185">Reference proteome</keyword>
<dbReference type="PANTHER" id="PTHR45228:SF5">
    <property type="entry name" value="CYCLIC DI-GMP PHOSPHODIESTERASE VC_1348-RELATED"/>
    <property type="match status" value="1"/>
</dbReference>
<gene>
    <name evidence="3" type="ORF">WI372_13300</name>
</gene>
<feature type="domain" description="HD-GYP" evidence="2">
    <location>
        <begin position="258"/>
        <end position="453"/>
    </location>
</feature>
<evidence type="ECO:0000313" key="3">
    <source>
        <dbReference type="EMBL" id="MEK9501963.1"/>
    </source>
</evidence>
<dbReference type="Pfam" id="PF13487">
    <property type="entry name" value="HD_5"/>
    <property type="match status" value="2"/>
</dbReference>
<evidence type="ECO:0000259" key="1">
    <source>
        <dbReference type="PROSITE" id="PS51831"/>
    </source>
</evidence>
<dbReference type="PROSITE" id="PS51832">
    <property type="entry name" value="HD_GYP"/>
    <property type="match status" value="2"/>
</dbReference>
<evidence type="ECO:0000259" key="2">
    <source>
        <dbReference type="PROSITE" id="PS51832"/>
    </source>
</evidence>
<feature type="domain" description="HD-GYP" evidence="2">
    <location>
        <begin position="3"/>
        <end position="239"/>
    </location>
</feature>
<dbReference type="PROSITE" id="PS51831">
    <property type="entry name" value="HD"/>
    <property type="match status" value="1"/>
</dbReference>
<comment type="caution">
    <text evidence="3">The sequence shown here is derived from an EMBL/GenBank/DDBJ whole genome shotgun (WGS) entry which is preliminary data.</text>
</comment>
<sequence>MPHRLPLSDVVASLSHALDLTEGQPQGHSIRSCLIGMHVGREVGLDSDALSHLYYALLLKDAGCSANAAPLAAAFGSDDQVVKRAFKTTDWSNYLSAATWVARQAARGGTPWQKLRHVVGMARGGGEQARGFMRIRCERGANIVRELGFPEPTAEAIRALDEHWDGKGHPLGLREEEIPLLARIAGIAQTTEVFLQSAGVGATVEMLLERRGTWFEPRLVDVLLDQAGNLAFWRRVAGAHRPSALSGQEPAEHVHWVETDDLDRVAGAFADIIDAKTPYTYRHSKGVAEIASRLAARLGCSEPDIVQVNRAGLLHDIGKLGISNRILDKPGRLTDAEYAEVQLHPRYSMEILGHVAAFADLAPAAAHHHERLDGTGYPWGLAGNQLDLPSRIVAVADVYEALTADRPYREGMSPRKALGIIVDDAGSAFDPDVVLALEGWVRERAVGSVPDPGVRAERRELVGAGARRTA</sequence>
<accession>A0ABU9EB60</accession>
<dbReference type="InterPro" id="IPR003607">
    <property type="entry name" value="HD/PDEase_dom"/>
</dbReference>
<dbReference type="SUPFAM" id="SSF109604">
    <property type="entry name" value="HD-domain/PDEase-like"/>
    <property type="match status" value="2"/>
</dbReference>
<dbReference type="EMBL" id="JBBHLI010000008">
    <property type="protein sequence ID" value="MEK9501963.1"/>
    <property type="molecule type" value="Genomic_DNA"/>
</dbReference>
<feature type="domain" description="HD" evidence="1">
    <location>
        <begin position="280"/>
        <end position="402"/>
    </location>
</feature>
<dbReference type="InterPro" id="IPR006674">
    <property type="entry name" value="HD_domain"/>
</dbReference>
<dbReference type="InterPro" id="IPR037522">
    <property type="entry name" value="HD_GYP_dom"/>
</dbReference>
<dbReference type="InterPro" id="IPR052020">
    <property type="entry name" value="Cyclic_di-GMP/3'3'-cGAMP_PDE"/>
</dbReference>
<evidence type="ECO:0000313" key="4">
    <source>
        <dbReference type="Proteomes" id="UP001484239"/>
    </source>
</evidence>
<name>A0ABU9EB60_9BACT</name>
<organism evidence="3 4">
    <name type="scientific">Gaopeijia maritima</name>
    <dbReference type="NCBI Taxonomy" id="3119007"/>
    <lineage>
        <taxon>Bacteria</taxon>
        <taxon>Pseudomonadati</taxon>
        <taxon>Gemmatimonadota</taxon>
        <taxon>Longimicrobiia</taxon>
        <taxon>Gaopeijiales</taxon>
        <taxon>Gaopeijiaceae</taxon>
        <taxon>Gaopeijia</taxon>
    </lineage>
</organism>
<dbReference type="Gene3D" id="1.10.3210.10">
    <property type="entry name" value="Hypothetical protein af1432"/>
    <property type="match status" value="2"/>
</dbReference>
<proteinExistence type="predicted"/>
<dbReference type="NCBIfam" id="TIGR00277">
    <property type="entry name" value="HDIG"/>
    <property type="match status" value="1"/>
</dbReference>
<reference evidence="3 4" key="1">
    <citation type="submission" date="2024-02" db="EMBL/GenBank/DDBJ databases">
        <title>A novel Gemmatimonadota bacterium.</title>
        <authorList>
            <person name="Du Z.-J."/>
            <person name="Ye Y.-Q."/>
        </authorList>
    </citation>
    <scope>NUCLEOTIDE SEQUENCE [LARGE SCALE GENOMIC DNA]</scope>
    <source>
        <strain evidence="3 4">DH-20</strain>
    </source>
</reference>
<dbReference type="RefSeq" id="WP_405280799.1">
    <property type="nucleotide sequence ID" value="NZ_CP144380.1"/>
</dbReference>
<dbReference type="Proteomes" id="UP001484239">
    <property type="component" value="Unassembled WGS sequence"/>
</dbReference>
<dbReference type="PANTHER" id="PTHR45228">
    <property type="entry name" value="CYCLIC DI-GMP PHOSPHODIESTERASE TM_0186-RELATED"/>
    <property type="match status" value="1"/>
</dbReference>
<dbReference type="InterPro" id="IPR006675">
    <property type="entry name" value="HDIG_dom"/>
</dbReference>
<dbReference type="SMART" id="SM00471">
    <property type="entry name" value="HDc"/>
    <property type="match status" value="1"/>
</dbReference>
<protein>
    <submittedName>
        <fullName evidence="3">HD domain-containing phosphohydrolase</fullName>
    </submittedName>
</protein>
<dbReference type="CDD" id="cd00077">
    <property type="entry name" value="HDc"/>
    <property type="match status" value="1"/>
</dbReference>